<dbReference type="AlphaFoldDB" id="A0A2K3YIW9"/>
<evidence type="ECO:0000313" key="3">
    <source>
        <dbReference type="Proteomes" id="UP000242752"/>
    </source>
</evidence>
<dbReference type="Proteomes" id="UP000242752">
    <property type="component" value="Unassembled WGS sequence"/>
</dbReference>
<keyword evidence="1" id="KW-0472">Membrane</keyword>
<evidence type="ECO:0000313" key="2">
    <source>
        <dbReference type="EMBL" id="PNZ25542.1"/>
    </source>
</evidence>
<protein>
    <submittedName>
        <fullName evidence="2">Uncharacterized protein</fullName>
    </submittedName>
</protein>
<dbReference type="EMBL" id="PPRF01000075">
    <property type="protein sequence ID" value="PNZ25542.1"/>
    <property type="molecule type" value="Genomic_DNA"/>
</dbReference>
<reference evidence="2 3" key="1">
    <citation type="submission" date="2017-08" db="EMBL/GenBank/DDBJ databases">
        <title>Draft genome sequences of 64 type strains of genus Staph aureus.</title>
        <authorList>
            <person name="Cole K."/>
            <person name="Golubchik T."/>
            <person name="Russell J."/>
            <person name="Foster D."/>
            <person name="Llewelyn M."/>
            <person name="Wilson D."/>
            <person name="Crook D."/>
            <person name="Paul J."/>
        </authorList>
    </citation>
    <scope>NUCLEOTIDE SEQUENCE [LARGE SCALE GENOMIC DNA]</scope>
    <source>
        <strain evidence="2 3">DSM 21968</strain>
    </source>
</reference>
<keyword evidence="3" id="KW-1185">Reference proteome</keyword>
<proteinExistence type="predicted"/>
<organism evidence="2 3">
    <name type="scientific">Staphylococcus rostri</name>
    <dbReference type="NCBI Taxonomy" id="522262"/>
    <lineage>
        <taxon>Bacteria</taxon>
        <taxon>Bacillati</taxon>
        <taxon>Bacillota</taxon>
        <taxon>Bacilli</taxon>
        <taxon>Bacillales</taxon>
        <taxon>Staphylococcaceae</taxon>
        <taxon>Staphylococcus</taxon>
    </lineage>
</organism>
<feature type="transmembrane region" description="Helical" evidence="1">
    <location>
        <begin position="37"/>
        <end position="59"/>
    </location>
</feature>
<name>A0A2K3YIW9_9STAP</name>
<accession>A0A2K3YIW9</accession>
<evidence type="ECO:0000256" key="1">
    <source>
        <dbReference type="SAM" id="Phobius"/>
    </source>
</evidence>
<comment type="caution">
    <text evidence="2">The sequence shown here is derived from an EMBL/GenBank/DDBJ whole genome shotgun (WGS) entry which is preliminary data.</text>
</comment>
<sequence>MKGWDTINLSTGKPINGVPKAGFSTELPRFRQNKNQFCLSFGSAQILSAFVPTSGVLLFF</sequence>
<keyword evidence="1" id="KW-1133">Transmembrane helix</keyword>
<keyword evidence="1" id="KW-0812">Transmembrane</keyword>
<gene>
    <name evidence="2" type="ORF">CD122_09725</name>
</gene>